<accession>A0ACA9UQD7</accession>
<gene>
    <name evidence="1" type="ORF">CRV2_00020082</name>
</gene>
<evidence type="ECO:0000313" key="2">
    <source>
        <dbReference type="Proteomes" id="UP000836387"/>
    </source>
</evidence>
<organism evidence="1 2">
    <name type="scientific">Clonostachys rosea f. rosea IK726</name>
    <dbReference type="NCBI Taxonomy" id="1349383"/>
    <lineage>
        <taxon>Eukaryota</taxon>
        <taxon>Fungi</taxon>
        <taxon>Dikarya</taxon>
        <taxon>Ascomycota</taxon>
        <taxon>Pezizomycotina</taxon>
        <taxon>Sordariomycetes</taxon>
        <taxon>Hypocreomycetidae</taxon>
        <taxon>Hypocreales</taxon>
        <taxon>Bionectriaceae</taxon>
        <taxon>Clonostachys</taxon>
    </lineage>
</organism>
<keyword evidence="2" id="KW-1185">Reference proteome</keyword>
<reference evidence="1" key="2">
    <citation type="submission" date="2021-10" db="EMBL/GenBank/DDBJ databases">
        <authorList>
            <person name="Piombo E."/>
        </authorList>
    </citation>
    <scope>NUCLEOTIDE SEQUENCE</scope>
</reference>
<reference evidence="1" key="1">
    <citation type="submission" date="2020-04" db="EMBL/GenBank/DDBJ databases">
        <authorList>
            <person name="Broberg M."/>
        </authorList>
    </citation>
    <scope>NUCLEOTIDE SEQUENCE</scope>
</reference>
<proteinExistence type="predicted"/>
<name>A0ACA9UQD7_BIOOC</name>
<dbReference type="Proteomes" id="UP000836387">
    <property type="component" value="Unassembled WGS sequence"/>
</dbReference>
<dbReference type="EMBL" id="CADEHS020000603">
    <property type="protein sequence ID" value="CAG9955667.1"/>
    <property type="molecule type" value="Genomic_DNA"/>
</dbReference>
<sequence>MTSTEPLFTSAQRSSQPLQPIDPECLAKLADMCSVDGPVLACDPRRVQDIQRQPAYRKEVWLRQLADRRAISQAILPTTLQGNTLLLRRPSLAAQGIILPARRLFPPRVPAPAIVA</sequence>
<protein>
    <submittedName>
        <fullName evidence="1">Uncharacterized protein</fullName>
    </submittedName>
</protein>
<evidence type="ECO:0000313" key="1">
    <source>
        <dbReference type="EMBL" id="CAG9955667.1"/>
    </source>
</evidence>
<comment type="caution">
    <text evidence="1">The sequence shown here is derived from an EMBL/GenBank/DDBJ whole genome shotgun (WGS) entry which is preliminary data.</text>
</comment>